<dbReference type="Pfam" id="PF02781">
    <property type="entry name" value="G6PD_C"/>
    <property type="match status" value="1"/>
</dbReference>
<dbReference type="InterPro" id="IPR022675">
    <property type="entry name" value="G6P_DH_C"/>
</dbReference>
<dbReference type="GO" id="GO:0004345">
    <property type="term" value="F:glucose-6-phosphate dehydrogenase activity"/>
    <property type="evidence" value="ECO:0007669"/>
    <property type="project" value="InterPro"/>
</dbReference>
<keyword evidence="5" id="KW-0119">Carbohydrate metabolism</keyword>
<evidence type="ECO:0000256" key="3">
    <source>
        <dbReference type="ARBA" id="ARBA00022857"/>
    </source>
</evidence>
<evidence type="ECO:0000313" key="9">
    <source>
        <dbReference type="Proteomes" id="UP000216300"/>
    </source>
</evidence>
<dbReference type="GO" id="GO:0050661">
    <property type="term" value="F:NADP binding"/>
    <property type="evidence" value="ECO:0007669"/>
    <property type="project" value="InterPro"/>
</dbReference>
<evidence type="ECO:0000256" key="1">
    <source>
        <dbReference type="ARBA" id="ARBA00004937"/>
    </source>
</evidence>
<dbReference type="Gene3D" id="3.40.50.720">
    <property type="entry name" value="NAD(P)-binding Rossmann-like Domain"/>
    <property type="match status" value="1"/>
</dbReference>
<dbReference type="EMBL" id="NMVJ01000009">
    <property type="protein sequence ID" value="OYN89404.1"/>
    <property type="molecule type" value="Genomic_DNA"/>
</dbReference>
<dbReference type="PRINTS" id="PR00079">
    <property type="entry name" value="G6PDHDRGNASE"/>
</dbReference>
<dbReference type="SUPFAM" id="SSF51735">
    <property type="entry name" value="NAD(P)-binding Rossmann-fold domains"/>
    <property type="match status" value="1"/>
</dbReference>
<dbReference type="AlphaFoldDB" id="A0A255ECX8"/>
<sequence length="450" mass="48715">MATTLVIFGAAGDLTSRLLLPGLAAHVRDHGGADLHLIGSDRRPVDDADWRQRVRTACTAAGVAEADTETIVAAARWQAADVTSGADLTALFETVAPGRCILYFALPPAVTRRSCEALATIQRPQDLQLAMEKPFGFDLASARELNQIVHGLVPEEKIFRIDHFLGEAMVQQLLAMRLGNRMLAQLWSREHVARVDIVWDETLGLEGRAEFYDPTGALRDMHQSHLLQVLAMVATEPPASLTESDLRDGLAAALRATRIAGDDPVGSARRARYTAGVINGRPLPDYAAEPGVAPARNTETLAELDVEVDTDRWRGVPFRLRSGKGLAADVFEVVLTLRAPEASGVAVREQPDRIVFCLDPHTVTFEMAVGVTDPLGATEDGVAVLDLGESPPAYARVVGAILAGDPLLSLRADQAEESWRIIEPVVRSWEQRRTPLAEYPAGTTGPQNWS</sequence>
<dbReference type="Gene3D" id="3.30.360.10">
    <property type="entry name" value="Dihydrodipicolinate Reductase, domain 2"/>
    <property type="match status" value="1"/>
</dbReference>
<dbReference type="RefSeq" id="WP_094455115.1">
    <property type="nucleotide sequence ID" value="NZ_NMVJ01000009.1"/>
</dbReference>
<dbReference type="Pfam" id="PF00479">
    <property type="entry name" value="G6PD_N"/>
    <property type="match status" value="1"/>
</dbReference>
<evidence type="ECO:0000259" key="6">
    <source>
        <dbReference type="Pfam" id="PF00479"/>
    </source>
</evidence>
<dbReference type="PANTHER" id="PTHR23429">
    <property type="entry name" value="GLUCOSE-6-PHOSPHATE 1-DEHYDROGENASE G6PD"/>
    <property type="match status" value="1"/>
</dbReference>
<dbReference type="GO" id="GO:0006006">
    <property type="term" value="P:glucose metabolic process"/>
    <property type="evidence" value="ECO:0007669"/>
    <property type="project" value="UniProtKB-KW"/>
</dbReference>
<dbReference type="SUPFAM" id="SSF55347">
    <property type="entry name" value="Glyceraldehyde-3-phosphate dehydrogenase-like, C-terminal domain"/>
    <property type="match status" value="1"/>
</dbReference>
<protein>
    <submittedName>
        <fullName evidence="8">Glucose-6-phosphate dehydrogenase</fullName>
    </submittedName>
</protein>
<evidence type="ECO:0000313" key="8">
    <source>
        <dbReference type="EMBL" id="OYN89404.1"/>
    </source>
</evidence>
<evidence type="ECO:0000256" key="4">
    <source>
        <dbReference type="ARBA" id="ARBA00023002"/>
    </source>
</evidence>
<evidence type="ECO:0000256" key="5">
    <source>
        <dbReference type="ARBA" id="ARBA00023277"/>
    </source>
</evidence>
<dbReference type="GO" id="GO:0009051">
    <property type="term" value="P:pentose-phosphate shunt, oxidative branch"/>
    <property type="evidence" value="ECO:0007669"/>
    <property type="project" value="TreeGrafter"/>
</dbReference>
<organism evidence="8 9">
    <name type="scientific">Parenemella sanctibonifatiensis</name>
    <dbReference type="NCBI Taxonomy" id="2016505"/>
    <lineage>
        <taxon>Bacteria</taxon>
        <taxon>Bacillati</taxon>
        <taxon>Actinomycetota</taxon>
        <taxon>Actinomycetes</taxon>
        <taxon>Propionibacteriales</taxon>
        <taxon>Propionibacteriaceae</taxon>
        <taxon>Parenemella</taxon>
    </lineage>
</organism>
<comment type="caution">
    <text evidence="8">The sequence shown here is derived from an EMBL/GenBank/DDBJ whole genome shotgun (WGS) entry which is preliminary data.</text>
</comment>
<evidence type="ECO:0000256" key="2">
    <source>
        <dbReference type="ARBA" id="ARBA00022526"/>
    </source>
</evidence>
<feature type="domain" description="Glucose-6-phosphate dehydrogenase NAD-binding" evidence="6">
    <location>
        <begin position="6"/>
        <end position="171"/>
    </location>
</feature>
<dbReference type="Proteomes" id="UP000216300">
    <property type="component" value="Unassembled WGS sequence"/>
</dbReference>
<keyword evidence="9" id="KW-1185">Reference proteome</keyword>
<comment type="pathway">
    <text evidence="1">Carbohydrate degradation; pentose phosphate pathway; D-ribulose 5-phosphate from D-glucose 6-phosphate (oxidative stage): step 1/3.</text>
</comment>
<reference evidence="8 9" key="1">
    <citation type="submission" date="2017-07" db="EMBL/GenBank/DDBJ databases">
        <title>Draft whole genome sequences of clinical Proprionibacteriaceae strains.</title>
        <authorList>
            <person name="Bernier A.-M."/>
            <person name="Bernard K."/>
            <person name="Domingo M.-C."/>
        </authorList>
    </citation>
    <scope>NUCLEOTIDE SEQUENCE [LARGE SCALE GENOMIC DNA]</scope>
    <source>
        <strain evidence="8 9">NML 150081</strain>
    </source>
</reference>
<proteinExistence type="predicted"/>
<accession>A0A255ECX8</accession>
<dbReference type="PANTHER" id="PTHR23429:SF0">
    <property type="entry name" value="GLUCOSE-6-PHOSPHATE 1-DEHYDROGENASE"/>
    <property type="match status" value="1"/>
</dbReference>
<dbReference type="InterPro" id="IPR022674">
    <property type="entry name" value="G6P_DH_NAD-bd"/>
</dbReference>
<name>A0A255ECX8_9ACTN</name>
<dbReference type="OrthoDB" id="9802739at2"/>
<dbReference type="InterPro" id="IPR001282">
    <property type="entry name" value="G6P_DH"/>
</dbReference>
<gene>
    <name evidence="8" type="ORF">CGZ91_10940</name>
</gene>
<keyword evidence="4" id="KW-0560">Oxidoreductase</keyword>
<dbReference type="InterPro" id="IPR036291">
    <property type="entry name" value="NAD(P)-bd_dom_sf"/>
</dbReference>
<evidence type="ECO:0000259" key="7">
    <source>
        <dbReference type="Pfam" id="PF02781"/>
    </source>
</evidence>
<dbReference type="PIRSF" id="PIRSF000110">
    <property type="entry name" value="G6PD"/>
    <property type="match status" value="1"/>
</dbReference>
<dbReference type="NCBIfam" id="NF009492">
    <property type="entry name" value="PRK12853.1-3"/>
    <property type="match status" value="1"/>
</dbReference>
<keyword evidence="3" id="KW-0521">NADP</keyword>
<dbReference type="GO" id="GO:0005829">
    <property type="term" value="C:cytosol"/>
    <property type="evidence" value="ECO:0007669"/>
    <property type="project" value="TreeGrafter"/>
</dbReference>
<feature type="domain" description="Glucose-6-phosphate dehydrogenase C-terminal" evidence="7">
    <location>
        <begin position="174"/>
        <end position="448"/>
    </location>
</feature>
<keyword evidence="2" id="KW-0313">Glucose metabolism</keyword>